<dbReference type="EMBL" id="GBXM01037237">
    <property type="protein sequence ID" value="JAH71340.1"/>
    <property type="molecule type" value="Transcribed_RNA"/>
</dbReference>
<reference evidence="1" key="2">
    <citation type="journal article" date="2015" name="Fish Shellfish Immunol.">
        <title>Early steps in the European eel (Anguilla anguilla)-Vibrio vulnificus interaction in the gills: Role of the RtxA13 toxin.</title>
        <authorList>
            <person name="Callol A."/>
            <person name="Pajuelo D."/>
            <person name="Ebbesson L."/>
            <person name="Teles M."/>
            <person name="MacKenzie S."/>
            <person name="Amaro C."/>
        </authorList>
    </citation>
    <scope>NUCLEOTIDE SEQUENCE</scope>
</reference>
<sequence>MRCFSVGHSSCGQWDSCDAVQTVYRIHISQALVVFNPSTKSSCKILF</sequence>
<evidence type="ECO:0000313" key="1">
    <source>
        <dbReference type="EMBL" id="JAH71340.1"/>
    </source>
</evidence>
<accession>A0A0E9V1P1</accession>
<organism evidence="1">
    <name type="scientific">Anguilla anguilla</name>
    <name type="common">European freshwater eel</name>
    <name type="synonym">Muraena anguilla</name>
    <dbReference type="NCBI Taxonomy" id="7936"/>
    <lineage>
        <taxon>Eukaryota</taxon>
        <taxon>Metazoa</taxon>
        <taxon>Chordata</taxon>
        <taxon>Craniata</taxon>
        <taxon>Vertebrata</taxon>
        <taxon>Euteleostomi</taxon>
        <taxon>Actinopterygii</taxon>
        <taxon>Neopterygii</taxon>
        <taxon>Teleostei</taxon>
        <taxon>Anguilliformes</taxon>
        <taxon>Anguillidae</taxon>
        <taxon>Anguilla</taxon>
    </lineage>
</organism>
<name>A0A0E9V1P1_ANGAN</name>
<dbReference type="AlphaFoldDB" id="A0A0E9V1P1"/>
<reference evidence="1" key="1">
    <citation type="submission" date="2014-11" db="EMBL/GenBank/DDBJ databases">
        <authorList>
            <person name="Amaro Gonzalez C."/>
        </authorList>
    </citation>
    <scope>NUCLEOTIDE SEQUENCE</scope>
</reference>
<protein>
    <submittedName>
        <fullName evidence="1">Uncharacterized protein</fullName>
    </submittedName>
</protein>
<proteinExistence type="predicted"/>